<evidence type="ECO:0008006" key="3">
    <source>
        <dbReference type="Google" id="ProtNLM"/>
    </source>
</evidence>
<gene>
    <name evidence="1" type="ORF">Smic_04430</name>
</gene>
<accession>A0A7J0CJI2</accession>
<evidence type="ECO:0000313" key="2">
    <source>
        <dbReference type="Proteomes" id="UP000498740"/>
    </source>
</evidence>
<dbReference type="AlphaFoldDB" id="A0A7J0CJI2"/>
<sequence length="234" mass="26534">MNDHHVPDGEQAGAGSALDRAGAVFMPLMSRRYLRELARYRVLLGSGTRIPPDRAEILVRWWELLTAVMTGHHRAMSEVFWELLRSKEPEFEGVVATMNLRYGLVGTSRSEAGRDLTRALRAGGSPGSAQLSFIRYHEEMSATSFWEEREIAPRALRCFSADEWRQVESYVLAVQAAEDRLGHVLPWLLDGMPAERSDAVFAAFPPHMVRTYRSEWLPAYERFSARAWPRQGGS</sequence>
<comment type="caution">
    <text evidence="1">The sequence shown here is derived from an EMBL/GenBank/DDBJ whole genome shotgun (WGS) entry which is preliminary data.</text>
</comment>
<protein>
    <recommendedName>
        <fullName evidence="3">Hemerythrin HHE cation binding domain-containing protein</fullName>
    </recommendedName>
</protein>
<evidence type="ECO:0000313" key="1">
    <source>
        <dbReference type="EMBL" id="GFN01887.1"/>
    </source>
</evidence>
<reference evidence="1 2" key="1">
    <citation type="submission" date="2020-05" db="EMBL/GenBank/DDBJ databases">
        <title>Whole genome shotgun sequence of Streptomyces microflavus NBRC 13062.</title>
        <authorList>
            <person name="Komaki H."/>
            <person name="Tamura T."/>
        </authorList>
    </citation>
    <scope>NUCLEOTIDE SEQUENCE [LARGE SCALE GENOMIC DNA]</scope>
    <source>
        <strain evidence="1 2">NBRC 13062</strain>
    </source>
</reference>
<name>A0A7J0CJI2_STRMI</name>
<proteinExistence type="predicted"/>
<organism evidence="1 2">
    <name type="scientific">Streptomyces microflavus</name>
    <name type="common">Streptomyces lipmanii</name>
    <dbReference type="NCBI Taxonomy" id="1919"/>
    <lineage>
        <taxon>Bacteria</taxon>
        <taxon>Bacillati</taxon>
        <taxon>Actinomycetota</taxon>
        <taxon>Actinomycetes</taxon>
        <taxon>Kitasatosporales</taxon>
        <taxon>Streptomycetaceae</taxon>
        <taxon>Streptomyces</taxon>
    </lineage>
</organism>
<dbReference type="Proteomes" id="UP000498740">
    <property type="component" value="Unassembled WGS sequence"/>
</dbReference>
<dbReference type="RefSeq" id="WP_032755547.1">
    <property type="nucleotide sequence ID" value="NZ_BMUG01000008.1"/>
</dbReference>
<dbReference type="EMBL" id="BLWD01000001">
    <property type="protein sequence ID" value="GFN01887.1"/>
    <property type="molecule type" value="Genomic_DNA"/>
</dbReference>
<dbReference type="Gene3D" id="1.20.120.520">
    <property type="entry name" value="nmb1532 protein domain like"/>
    <property type="match status" value="1"/>
</dbReference>